<keyword evidence="1" id="KW-0732">Signal</keyword>
<feature type="domain" description="Multidrug resistance protein MdtA-like C-terminal permuted SH3" evidence="2">
    <location>
        <begin position="229"/>
        <end position="284"/>
    </location>
</feature>
<name>A0A4R5F2G2_9ACTN</name>
<sequence>MRPKARKSLVLLLCAGAVAAVAIGWPAVQEPRPDSGHVADLDTADTAEPESVAVSRRDIKAVVAVEGSVAAGPTYRITAPKTGTVHYGSVLAGSHAGTVNLGKGEQPFRVGDEAAKVPVESILKKTLVPDGARVHKGVPVVEVAYAGFGLRGRLPKASAYRLLSGDMSATAAITDGPAGFDCTLLVASKAPAEPGEEGPEILCAIPDDVRVYNGLSGLIIVASGQVDEALALPTSAVSGSAVTGEVTVVNDDGSTEVRKVGLGVTDGAIVEITHGLSKSDRVAVTPPRPVR</sequence>
<evidence type="ECO:0000256" key="1">
    <source>
        <dbReference type="SAM" id="SignalP"/>
    </source>
</evidence>
<dbReference type="RefSeq" id="WP_132635316.1">
    <property type="nucleotide sequence ID" value="NZ_SMLD01000099.1"/>
</dbReference>
<keyword evidence="4" id="KW-1185">Reference proteome</keyword>
<dbReference type="Proteomes" id="UP000295136">
    <property type="component" value="Unassembled WGS sequence"/>
</dbReference>
<feature type="signal peptide" evidence="1">
    <location>
        <begin position="1"/>
        <end position="22"/>
    </location>
</feature>
<dbReference type="InterPro" id="IPR058627">
    <property type="entry name" value="MdtA-like_C"/>
</dbReference>
<comment type="caution">
    <text evidence="3">The sequence shown here is derived from an EMBL/GenBank/DDBJ whole genome shotgun (WGS) entry which is preliminary data.</text>
</comment>
<evidence type="ECO:0000313" key="3">
    <source>
        <dbReference type="EMBL" id="TDE41390.1"/>
    </source>
</evidence>
<dbReference type="AlphaFoldDB" id="A0A4R5F2G2"/>
<gene>
    <name evidence="3" type="ORF">E1295_30375</name>
</gene>
<reference evidence="3 4" key="1">
    <citation type="submission" date="2019-03" db="EMBL/GenBank/DDBJ databases">
        <title>Draft genome sequences of novel Actinobacteria.</title>
        <authorList>
            <person name="Sahin N."/>
            <person name="Ay H."/>
            <person name="Saygin H."/>
        </authorList>
    </citation>
    <scope>NUCLEOTIDE SEQUENCE [LARGE SCALE GENOMIC DNA]</scope>
    <source>
        <strain evidence="3 4">6K102</strain>
    </source>
</reference>
<evidence type="ECO:0000313" key="4">
    <source>
        <dbReference type="Proteomes" id="UP000295136"/>
    </source>
</evidence>
<dbReference type="Pfam" id="PF25967">
    <property type="entry name" value="RND-MFP_C"/>
    <property type="match status" value="1"/>
</dbReference>
<proteinExistence type="predicted"/>
<accession>A0A4R5F2G2</accession>
<dbReference type="Gene3D" id="2.40.420.20">
    <property type="match status" value="1"/>
</dbReference>
<organism evidence="3 4">
    <name type="scientific">Nonomuraea mesophila</name>
    <dbReference type="NCBI Taxonomy" id="2530382"/>
    <lineage>
        <taxon>Bacteria</taxon>
        <taxon>Bacillati</taxon>
        <taxon>Actinomycetota</taxon>
        <taxon>Actinomycetes</taxon>
        <taxon>Streptosporangiales</taxon>
        <taxon>Streptosporangiaceae</taxon>
        <taxon>Nonomuraea</taxon>
    </lineage>
</organism>
<dbReference type="EMBL" id="SMLD01000099">
    <property type="protein sequence ID" value="TDE41390.1"/>
    <property type="molecule type" value="Genomic_DNA"/>
</dbReference>
<protein>
    <recommendedName>
        <fullName evidence="2">Multidrug resistance protein MdtA-like C-terminal permuted SH3 domain-containing protein</fullName>
    </recommendedName>
</protein>
<evidence type="ECO:0000259" key="2">
    <source>
        <dbReference type="Pfam" id="PF25967"/>
    </source>
</evidence>
<feature type="chain" id="PRO_5020961507" description="Multidrug resistance protein MdtA-like C-terminal permuted SH3 domain-containing protein" evidence="1">
    <location>
        <begin position="23"/>
        <end position="291"/>
    </location>
</feature>